<dbReference type="RefSeq" id="WP_010848238.1">
    <property type="nucleotide sequence ID" value="NZ_JBEBLX010000085.1"/>
</dbReference>
<dbReference type="AlphaFoldDB" id="Q9RIH2"/>
<reference evidence="1" key="1">
    <citation type="journal article" date="2003" name="FEMS Microbiol. Lett.">
        <title>Holin locus characterisation from lysogenic Xenorhabdus nematophila and its involvement in Escherichia coli SheA haemolytic phenotype.</title>
        <authorList>
            <person name="Brillard J."/>
            <person name="Boyer-Giglio M.H."/>
            <person name="Boemare N."/>
            <person name="Givaudan A."/>
        </authorList>
    </citation>
    <scope>NUCLEOTIDE SEQUENCE</scope>
    <source>
        <strain evidence="1">F1</strain>
    </source>
</reference>
<accession>Q9RIH2</accession>
<name>Q9RIH2_XENNE</name>
<dbReference type="EMBL" id="AJ133022">
    <property type="protein sequence ID" value="CAB58446.1"/>
    <property type="molecule type" value="Genomic_DNA"/>
</dbReference>
<sequence length="111" mass="12399">MMVKADEIKYKTASWGEVNADVYASDEHKSFIEIYCDGDMASDTAEEITFDAKRWPVGTKITVEVPCCPTCGLDAEFQNEEGNCECGFDWRNWADNFGVAGVYQNTMSVSL</sequence>
<evidence type="ECO:0000313" key="1">
    <source>
        <dbReference type="EMBL" id="CAB58446.1"/>
    </source>
</evidence>
<proteinExistence type="predicted"/>
<organism evidence="1">
    <name type="scientific">Xenorhabdus nematophila</name>
    <name type="common">Achromobacter nematophilus</name>
    <dbReference type="NCBI Taxonomy" id="628"/>
    <lineage>
        <taxon>Bacteria</taxon>
        <taxon>Pseudomonadati</taxon>
        <taxon>Pseudomonadota</taxon>
        <taxon>Gammaproteobacteria</taxon>
        <taxon>Enterobacterales</taxon>
        <taxon>Morganellaceae</taxon>
        <taxon>Xenorhabdus</taxon>
    </lineage>
</organism>
<protein>
    <submittedName>
        <fullName evidence="1">Uncharacterized protein</fullName>
    </submittedName>
</protein>